<keyword evidence="1" id="KW-0175">Coiled coil</keyword>
<name>X0TBX4_9ZZZZ</name>
<evidence type="ECO:0000256" key="1">
    <source>
        <dbReference type="SAM" id="Coils"/>
    </source>
</evidence>
<organism evidence="2">
    <name type="scientific">marine sediment metagenome</name>
    <dbReference type="NCBI Taxonomy" id="412755"/>
    <lineage>
        <taxon>unclassified sequences</taxon>
        <taxon>metagenomes</taxon>
        <taxon>ecological metagenomes</taxon>
    </lineage>
</organism>
<gene>
    <name evidence="2" type="ORF">S01H1_18950</name>
</gene>
<accession>X0TBX4</accession>
<reference evidence="2" key="1">
    <citation type="journal article" date="2014" name="Front. Microbiol.">
        <title>High frequency of phylogenetically diverse reductive dehalogenase-homologous genes in deep subseafloor sedimentary metagenomes.</title>
        <authorList>
            <person name="Kawai M."/>
            <person name="Futagami T."/>
            <person name="Toyoda A."/>
            <person name="Takaki Y."/>
            <person name="Nishi S."/>
            <person name="Hori S."/>
            <person name="Arai W."/>
            <person name="Tsubouchi T."/>
            <person name="Morono Y."/>
            <person name="Uchiyama I."/>
            <person name="Ito T."/>
            <person name="Fujiyama A."/>
            <person name="Inagaki F."/>
            <person name="Takami H."/>
        </authorList>
    </citation>
    <scope>NUCLEOTIDE SEQUENCE</scope>
    <source>
        <strain evidence="2">Expedition CK06-06</strain>
    </source>
</reference>
<proteinExistence type="predicted"/>
<comment type="caution">
    <text evidence="2">The sequence shown here is derived from an EMBL/GenBank/DDBJ whole genome shotgun (WGS) entry which is preliminary data.</text>
</comment>
<dbReference type="AlphaFoldDB" id="X0TBX4"/>
<dbReference type="EMBL" id="BARS01010186">
    <property type="protein sequence ID" value="GAF90724.1"/>
    <property type="molecule type" value="Genomic_DNA"/>
</dbReference>
<evidence type="ECO:0000313" key="2">
    <source>
        <dbReference type="EMBL" id="GAF90724.1"/>
    </source>
</evidence>
<feature type="coiled-coil region" evidence="1">
    <location>
        <begin position="111"/>
        <end position="169"/>
    </location>
</feature>
<sequence length="172" mass="19653">MVGGYFYLHQDVKTEVIGKIKDYFSNFRLRVDFGEEGFKESQLASVSDQMSFETEIQDMTEELTEEALSLEKTKDVLGQEIIILPEKKKLTLEEIAEQVNEISKKVTIISIQVQQLSLKELKVTLAQITEQGEDSEETQPALDEVAEKINEILEKIETITLQLEQFSSEQTC</sequence>
<protein>
    <submittedName>
        <fullName evidence="2">Uncharacterized protein</fullName>
    </submittedName>
</protein>